<sequence>MTGHLTVTDEDAIRVIKLSRPEKKNAITQDMYRDMSAAIDSAQGNAAIRCLIISGEPGAFTAGNDLEDFLKDGTSNTGTPRASNAIKFLHSLTHNTKPVVAAVDGIAIGIGTTMLFHCDQVIASTRASFATPFIHLGLVPEGASSMLAPWLMGHQRAFSMLVMGHALNAEEARSAGFVNKVVAPEALEGEAKKTAREIAALPAEAVAASRKLLKHAPEDLVRRIDHESHLFGERMRSAEAVAAFKAFFARKKS</sequence>
<evidence type="ECO:0000313" key="4">
    <source>
        <dbReference type="EMBL" id="SHN66291.1"/>
    </source>
</evidence>
<keyword evidence="5" id="KW-1185">Reference proteome</keyword>
<dbReference type="NCBIfam" id="NF004681">
    <property type="entry name" value="PRK06023.1"/>
    <property type="match status" value="1"/>
</dbReference>
<dbReference type="InterPro" id="IPR001753">
    <property type="entry name" value="Enoyl-CoA_hydra/iso"/>
</dbReference>
<dbReference type="RefSeq" id="WP_072816864.1">
    <property type="nucleotide sequence ID" value="NZ_LT670849.1"/>
</dbReference>
<dbReference type="EMBL" id="LT670849">
    <property type="protein sequence ID" value="SHN66291.1"/>
    <property type="molecule type" value="Genomic_DNA"/>
</dbReference>
<keyword evidence="2" id="KW-0576">Peroxisome</keyword>
<protein>
    <submittedName>
        <fullName evidence="4">Enoyl-CoA hydratase</fullName>
    </submittedName>
</protein>
<dbReference type="Gene3D" id="3.90.226.10">
    <property type="entry name" value="2-enoyl-CoA Hydratase, Chain A, domain 1"/>
    <property type="match status" value="1"/>
</dbReference>
<dbReference type="OrthoDB" id="9797151at2"/>
<dbReference type="Pfam" id="PF00378">
    <property type="entry name" value="ECH_1"/>
    <property type="match status" value="1"/>
</dbReference>
<dbReference type="InterPro" id="IPR029045">
    <property type="entry name" value="ClpP/crotonase-like_dom_sf"/>
</dbReference>
<keyword evidence="3" id="KW-0413">Isomerase</keyword>
<dbReference type="PANTHER" id="PTHR43684:SF1">
    <property type="entry name" value="ENOYL-COA DELTA ISOMERASE 2"/>
    <property type="match status" value="1"/>
</dbReference>
<dbReference type="PANTHER" id="PTHR43684">
    <property type="match status" value="1"/>
</dbReference>
<organism evidence="4 5">
    <name type="scientific">Bradyrhizobium erythrophlei</name>
    <dbReference type="NCBI Taxonomy" id="1437360"/>
    <lineage>
        <taxon>Bacteria</taxon>
        <taxon>Pseudomonadati</taxon>
        <taxon>Pseudomonadota</taxon>
        <taxon>Alphaproteobacteria</taxon>
        <taxon>Hyphomicrobiales</taxon>
        <taxon>Nitrobacteraceae</taxon>
        <taxon>Bradyrhizobium</taxon>
    </lineage>
</organism>
<gene>
    <name evidence="4" type="ORF">SAMN05444170_0897</name>
</gene>
<reference evidence="5" key="1">
    <citation type="submission" date="2016-11" db="EMBL/GenBank/DDBJ databases">
        <authorList>
            <person name="Varghese N."/>
            <person name="Submissions S."/>
        </authorList>
    </citation>
    <scope>NUCLEOTIDE SEQUENCE [LARGE SCALE GENOMIC DNA]</scope>
    <source>
        <strain evidence="5">GAS401</strain>
    </source>
</reference>
<evidence type="ECO:0000256" key="3">
    <source>
        <dbReference type="ARBA" id="ARBA00023235"/>
    </source>
</evidence>
<dbReference type="Proteomes" id="UP000184096">
    <property type="component" value="Chromosome I"/>
</dbReference>
<dbReference type="CDD" id="cd06558">
    <property type="entry name" value="crotonase-like"/>
    <property type="match status" value="1"/>
</dbReference>
<dbReference type="SUPFAM" id="SSF52096">
    <property type="entry name" value="ClpP/crotonase"/>
    <property type="match status" value="1"/>
</dbReference>
<comment type="subcellular location">
    <subcellularLocation>
        <location evidence="1">Peroxisome</location>
    </subcellularLocation>
</comment>
<accession>A0A1M7T6A7</accession>
<evidence type="ECO:0000256" key="2">
    <source>
        <dbReference type="ARBA" id="ARBA00023140"/>
    </source>
</evidence>
<dbReference type="InterPro" id="IPR051053">
    <property type="entry name" value="ECH/Chromodomain_protein"/>
</dbReference>
<dbReference type="AlphaFoldDB" id="A0A1M7T6A7"/>
<dbReference type="GO" id="GO:0004165">
    <property type="term" value="F:delta(3)-delta(2)-enoyl-CoA isomerase activity"/>
    <property type="evidence" value="ECO:0007669"/>
    <property type="project" value="UniProtKB-ARBA"/>
</dbReference>
<evidence type="ECO:0000256" key="1">
    <source>
        <dbReference type="ARBA" id="ARBA00004275"/>
    </source>
</evidence>
<proteinExistence type="predicted"/>
<evidence type="ECO:0000313" key="5">
    <source>
        <dbReference type="Proteomes" id="UP000184096"/>
    </source>
</evidence>
<name>A0A1M7T6A7_9BRAD</name>